<dbReference type="PANTHER" id="PTHR12307">
    <property type="entry name" value="PROTEIN PHOSPHATASE 1 REGULATORY SUBUNIT"/>
    <property type="match status" value="1"/>
</dbReference>
<dbReference type="Proteomes" id="UP000616769">
    <property type="component" value="Unassembled WGS sequence"/>
</dbReference>
<dbReference type="InterPro" id="IPR005036">
    <property type="entry name" value="CBM21_dom"/>
</dbReference>
<accession>A0A132AEH6</accession>
<sequence length="522" mass="59691">MNDIIIVANNEKNSKDHPPNFSTMIEPESLKSPLVSSVQQISFLCSMSPPFSSQHSDHNNFYTIQPCDPSNSNQYYDFNDFSEVKINNNLNHKKLSFSSTASVSDSGNESFIDEEFPTPNNHKILNYFAEDDSKTVKLAKRRLTKATIPLTFKLDDDDDNDIEENVDLNRDDDFRYDSDDESTLFETSLTSSPTEYGTPKAYEGVDFKSVCNSIENKRLGQDLSEEEKLNKPKSLDGRKLKDDQLKEDLLKKFDENKIIDEFCDTDEDLDENDDLRCSSVLIRSTSLKTGKTPPGTPGCGTKKIVRFADAMGLDLASIRHIVDDVPYAPPITAFKGLQLDEEDRDWLFENYSNHKPKSKTQSSAKTIPKNKEIKTCMKILFPQPSSDPVRFMDRVRSNKVSLENCLVSGPNDSGQTFTISCIIRVLNICFHKKVSLRYTINEWLTWKEVPGVYVPNSNDEFSDKFSVKLDISVNRNGHQTMMPGQRLLFAIRYFADERDEYWDNNSGLNYALIYQQYNIRFC</sequence>
<dbReference type="GO" id="GO:0005979">
    <property type="term" value="P:regulation of glycogen biosynthetic process"/>
    <property type="evidence" value="ECO:0007669"/>
    <property type="project" value="TreeGrafter"/>
</dbReference>
<dbReference type="AlphaFoldDB" id="A0A132AEH6"/>
<dbReference type="GO" id="GO:0008157">
    <property type="term" value="F:protein phosphatase 1 binding"/>
    <property type="evidence" value="ECO:0007669"/>
    <property type="project" value="TreeGrafter"/>
</dbReference>
<dbReference type="InterPro" id="IPR050782">
    <property type="entry name" value="PP1_regulatory_subunit_3"/>
</dbReference>
<dbReference type="GO" id="GO:0000164">
    <property type="term" value="C:protein phosphatase type 1 complex"/>
    <property type="evidence" value="ECO:0007669"/>
    <property type="project" value="TreeGrafter"/>
</dbReference>
<evidence type="ECO:0000313" key="1">
    <source>
        <dbReference type="EMBL" id="KPM09391.1"/>
    </source>
</evidence>
<dbReference type="InterPro" id="IPR038175">
    <property type="entry name" value="CBM21_dom_sf"/>
</dbReference>
<dbReference type="Pfam" id="PF03370">
    <property type="entry name" value="CBM_21"/>
    <property type="match status" value="1"/>
</dbReference>
<dbReference type="Gene3D" id="2.60.40.2440">
    <property type="entry name" value="Carbohydrate binding type-21 domain"/>
    <property type="match status" value="1"/>
</dbReference>
<proteinExistence type="predicted"/>
<dbReference type="GO" id="GO:2001069">
    <property type="term" value="F:glycogen binding"/>
    <property type="evidence" value="ECO:0007669"/>
    <property type="project" value="TreeGrafter"/>
</dbReference>
<protein>
    <submittedName>
        <fullName evidence="1">Phosphatase 1 regulatory subunit 3C-like protein</fullName>
    </submittedName>
</protein>
<dbReference type="VEuPathDB" id="VectorBase:SSCA009327"/>
<comment type="caution">
    <text evidence="1">The sequence shown here is derived from an EMBL/GenBank/DDBJ whole genome shotgun (WGS) entry which is preliminary data.</text>
</comment>
<evidence type="ECO:0000313" key="2">
    <source>
        <dbReference type="Proteomes" id="UP000616769"/>
    </source>
</evidence>
<name>A0A132AEH6_SARSC</name>
<dbReference type="PANTHER" id="PTHR12307:SF53">
    <property type="entry name" value="PROTEIN PHOSPHATASE 1 REGULATORY SUBUNIT"/>
    <property type="match status" value="1"/>
</dbReference>
<dbReference type="PROSITE" id="PS51159">
    <property type="entry name" value="CBM21"/>
    <property type="match status" value="1"/>
</dbReference>
<dbReference type="OrthoDB" id="8942186at2759"/>
<gene>
    <name evidence="1" type="ORF">QR98_0079250</name>
</gene>
<reference evidence="1 2" key="1">
    <citation type="journal article" date="2015" name="Parasit. Vectors">
        <title>Draft genome of the scabies mite.</title>
        <authorList>
            <person name="Rider S.D.Jr."/>
            <person name="Morgan M.S."/>
            <person name="Arlian L.G."/>
        </authorList>
    </citation>
    <scope>NUCLEOTIDE SEQUENCE [LARGE SCALE GENOMIC DNA]</scope>
    <source>
        <strain evidence="1">Arlian Lab</strain>
    </source>
</reference>
<organism evidence="1 2">
    <name type="scientific">Sarcoptes scabiei</name>
    <name type="common">Itch mite</name>
    <name type="synonym">Acarus scabiei</name>
    <dbReference type="NCBI Taxonomy" id="52283"/>
    <lineage>
        <taxon>Eukaryota</taxon>
        <taxon>Metazoa</taxon>
        <taxon>Ecdysozoa</taxon>
        <taxon>Arthropoda</taxon>
        <taxon>Chelicerata</taxon>
        <taxon>Arachnida</taxon>
        <taxon>Acari</taxon>
        <taxon>Acariformes</taxon>
        <taxon>Sarcoptiformes</taxon>
        <taxon>Astigmata</taxon>
        <taxon>Psoroptidia</taxon>
        <taxon>Sarcoptoidea</taxon>
        <taxon>Sarcoptidae</taxon>
        <taxon>Sarcoptinae</taxon>
        <taxon>Sarcoptes</taxon>
    </lineage>
</organism>
<dbReference type="EMBL" id="JXLN01013471">
    <property type="protein sequence ID" value="KPM09391.1"/>
    <property type="molecule type" value="Genomic_DNA"/>
</dbReference>